<accession>A0ACB8W1S2</accession>
<evidence type="ECO:0000313" key="2">
    <source>
        <dbReference type="Proteomes" id="UP000831701"/>
    </source>
</evidence>
<keyword evidence="2" id="KW-1185">Reference proteome</keyword>
<dbReference type="Proteomes" id="UP000831701">
    <property type="component" value="Chromosome 15"/>
</dbReference>
<organism evidence="1 2">
    <name type="scientific">Scortum barcoo</name>
    <name type="common">barcoo grunter</name>
    <dbReference type="NCBI Taxonomy" id="214431"/>
    <lineage>
        <taxon>Eukaryota</taxon>
        <taxon>Metazoa</taxon>
        <taxon>Chordata</taxon>
        <taxon>Craniata</taxon>
        <taxon>Vertebrata</taxon>
        <taxon>Euteleostomi</taxon>
        <taxon>Actinopterygii</taxon>
        <taxon>Neopterygii</taxon>
        <taxon>Teleostei</taxon>
        <taxon>Neoteleostei</taxon>
        <taxon>Acanthomorphata</taxon>
        <taxon>Eupercaria</taxon>
        <taxon>Centrarchiformes</taxon>
        <taxon>Terapontoidei</taxon>
        <taxon>Terapontidae</taxon>
        <taxon>Scortum</taxon>
    </lineage>
</organism>
<dbReference type="EMBL" id="CM041545">
    <property type="protein sequence ID" value="KAI3361817.1"/>
    <property type="molecule type" value="Genomic_DNA"/>
</dbReference>
<proteinExistence type="predicted"/>
<sequence>MSQVINTGCPSDVREDYSPKQSSAIDDGRKVCQQLEMIWECEQSTGDAVNVGVPKHPDPAPLRRPQRSCPRARCHQTVTVTSESRWVSQDRWEIPSKTFVCVQPSTVCPHDGQSLHIAARSFAEPHELSA</sequence>
<gene>
    <name evidence="1" type="ORF">L3Q82_001970</name>
</gene>
<reference evidence="1" key="1">
    <citation type="submission" date="2022-04" db="EMBL/GenBank/DDBJ databases">
        <title>Jade perch genome.</title>
        <authorList>
            <person name="Chao B."/>
        </authorList>
    </citation>
    <scope>NUCLEOTIDE SEQUENCE</scope>
    <source>
        <strain evidence="1">CB-2022</strain>
    </source>
</reference>
<protein>
    <submittedName>
        <fullName evidence="1">Uncharacterized protein</fullName>
    </submittedName>
</protein>
<name>A0ACB8W1S2_9TELE</name>
<comment type="caution">
    <text evidence="1">The sequence shown here is derived from an EMBL/GenBank/DDBJ whole genome shotgun (WGS) entry which is preliminary data.</text>
</comment>
<evidence type="ECO:0000313" key="1">
    <source>
        <dbReference type="EMBL" id="KAI3361817.1"/>
    </source>
</evidence>